<feature type="transmembrane region" description="Helical" evidence="7">
    <location>
        <begin position="398"/>
        <end position="418"/>
    </location>
</feature>
<feature type="transmembrane region" description="Helical" evidence="7">
    <location>
        <begin position="272"/>
        <end position="294"/>
    </location>
</feature>
<keyword evidence="4 7" id="KW-0812">Transmembrane</keyword>
<feature type="transmembrane region" description="Helical" evidence="7">
    <location>
        <begin position="306"/>
        <end position="323"/>
    </location>
</feature>
<dbReference type="InterPro" id="IPR022324">
    <property type="entry name" value="Bacilysin_exporter_BacE_put"/>
</dbReference>
<feature type="transmembrane region" description="Helical" evidence="7">
    <location>
        <begin position="371"/>
        <end position="392"/>
    </location>
</feature>
<dbReference type="AlphaFoldDB" id="A0A166RMQ1"/>
<evidence type="ECO:0000256" key="4">
    <source>
        <dbReference type="ARBA" id="ARBA00022692"/>
    </source>
</evidence>
<dbReference type="RefSeq" id="WP_082848382.1">
    <property type="nucleotide sequence ID" value="NZ_LITT01000009.1"/>
</dbReference>
<dbReference type="PROSITE" id="PS50850">
    <property type="entry name" value="MFS"/>
    <property type="match status" value="1"/>
</dbReference>
<keyword evidence="3" id="KW-1003">Cell membrane</keyword>
<keyword evidence="2" id="KW-0813">Transport</keyword>
<dbReference type="PATRIC" id="fig|1538.10.peg.1526"/>
<evidence type="ECO:0000313" key="10">
    <source>
        <dbReference type="Proteomes" id="UP000077407"/>
    </source>
</evidence>
<evidence type="ECO:0000256" key="7">
    <source>
        <dbReference type="SAM" id="Phobius"/>
    </source>
</evidence>
<dbReference type="Proteomes" id="UP000077407">
    <property type="component" value="Unassembled WGS sequence"/>
</dbReference>
<feature type="transmembrane region" description="Helical" evidence="7">
    <location>
        <begin position="125"/>
        <end position="143"/>
    </location>
</feature>
<dbReference type="PANTHER" id="PTHR23513">
    <property type="entry name" value="INTEGRAL MEMBRANE EFFLUX PROTEIN-RELATED"/>
    <property type="match status" value="1"/>
</dbReference>
<feature type="domain" description="Major facilitator superfamily (MFS) profile" evidence="8">
    <location>
        <begin position="27"/>
        <end position="421"/>
    </location>
</feature>
<dbReference type="InterPro" id="IPR036259">
    <property type="entry name" value="MFS_trans_sf"/>
</dbReference>
<dbReference type="CDD" id="cd06173">
    <property type="entry name" value="MFS_MefA_like"/>
    <property type="match status" value="1"/>
</dbReference>
<keyword evidence="6 7" id="KW-0472">Membrane</keyword>
<proteinExistence type="predicted"/>
<feature type="transmembrane region" description="Helical" evidence="7">
    <location>
        <begin position="98"/>
        <end position="119"/>
    </location>
</feature>
<protein>
    <submittedName>
        <fullName evidence="9">Putative bacilysin exporter BacE</fullName>
    </submittedName>
</protein>
<dbReference type="Gene3D" id="1.20.1250.20">
    <property type="entry name" value="MFS general substrate transporter like domains"/>
    <property type="match status" value="1"/>
</dbReference>
<feature type="transmembrane region" description="Helical" evidence="7">
    <location>
        <begin position="190"/>
        <end position="210"/>
    </location>
</feature>
<evidence type="ECO:0000256" key="5">
    <source>
        <dbReference type="ARBA" id="ARBA00022989"/>
    </source>
</evidence>
<reference evidence="9 10" key="1">
    <citation type="journal article" date="2015" name="Biotechnol. Bioeng.">
        <title>Genome sequence and phenotypic characterization of Caulobacter segnis.</title>
        <authorList>
            <person name="Patel S."/>
            <person name="Fletcher B."/>
            <person name="Scott D.C."/>
            <person name="Ely B."/>
        </authorList>
    </citation>
    <scope>NUCLEOTIDE SEQUENCE [LARGE SCALE GENOMIC DNA]</scope>
    <source>
        <strain evidence="9 10">ERI-2</strain>
    </source>
</reference>
<evidence type="ECO:0000259" key="8">
    <source>
        <dbReference type="PROSITE" id="PS50850"/>
    </source>
</evidence>
<feature type="transmembrane region" description="Helical" evidence="7">
    <location>
        <begin position="65"/>
        <end position="86"/>
    </location>
</feature>
<evidence type="ECO:0000256" key="2">
    <source>
        <dbReference type="ARBA" id="ARBA00022448"/>
    </source>
</evidence>
<organism evidence="9 10">
    <name type="scientific">Clostridium ljungdahlii</name>
    <dbReference type="NCBI Taxonomy" id="1538"/>
    <lineage>
        <taxon>Bacteria</taxon>
        <taxon>Bacillati</taxon>
        <taxon>Bacillota</taxon>
        <taxon>Clostridia</taxon>
        <taxon>Eubacteriales</taxon>
        <taxon>Clostridiaceae</taxon>
        <taxon>Clostridium</taxon>
    </lineage>
</organism>
<accession>A0A166RMQ1</accession>
<evidence type="ECO:0000313" key="9">
    <source>
        <dbReference type="EMBL" id="OAA90953.1"/>
    </source>
</evidence>
<dbReference type="Pfam" id="PF07690">
    <property type="entry name" value="MFS_1"/>
    <property type="match status" value="1"/>
</dbReference>
<dbReference type="EMBL" id="LITT01000009">
    <property type="protein sequence ID" value="OAA90953.1"/>
    <property type="molecule type" value="Genomic_DNA"/>
</dbReference>
<evidence type="ECO:0000256" key="3">
    <source>
        <dbReference type="ARBA" id="ARBA00022475"/>
    </source>
</evidence>
<feature type="transmembrane region" description="Helical" evidence="7">
    <location>
        <begin position="243"/>
        <end position="266"/>
    </location>
</feature>
<dbReference type="InterPro" id="IPR011701">
    <property type="entry name" value="MFS"/>
</dbReference>
<name>A0A166RMQ1_9CLOT</name>
<dbReference type="GO" id="GO:0005886">
    <property type="term" value="C:plasma membrane"/>
    <property type="evidence" value="ECO:0007669"/>
    <property type="project" value="UniProtKB-SubCell"/>
</dbReference>
<feature type="transmembrane region" description="Helical" evidence="7">
    <location>
        <begin position="329"/>
        <end position="350"/>
    </location>
</feature>
<keyword evidence="5 7" id="KW-1133">Transmembrane helix</keyword>
<dbReference type="InterPro" id="IPR020846">
    <property type="entry name" value="MFS_dom"/>
</dbReference>
<gene>
    <name evidence="9" type="primary">bacE</name>
    <name evidence="9" type="ORF">WY13_01019</name>
</gene>
<dbReference type="GO" id="GO:0022857">
    <property type="term" value="F:transmembrane transporter activity"/>
    <property type="evidence" value="ECO:0007669"/>
    <property type="project" value="InterPro"/>
</dbReference>
<evidence type="ECO:0000256" key="6">
    <source>
        <dbReference type="ARBA" id="ARBA00023136"/>
    </source>
</evidence>
<comment type="caution">
    <text evidence="9">The sequence shown here is derived from an EMBL/GenBank/DDBJ whole genome shotgun (WGS) entry which is preliminary data.</text>
</comment>
<dbReference type="PANTHER" id="PTHR23513:SF6">
    <property type="entry name" value="MAJOR FACILITATOR SUPERFAMILY ASSOCIATED DOMAIN-CONTAINING PROTEIN"/>
    <property type="match status" value="1"/>
</dbReference>
<dbReference type="SUPFAM" id="SSF103473">
    <property type="entry name" value="MFS general substrate transporter"/>
    <property type="match status" value="1"/>
</dbReference>
<comment type="subcellular location">
    <subcellularLocation>
        <location evidence="1">Cell membrane</location>
        <topology evidence="1">Multi-pass membrane protein</topology>
    </subcellularLocation>
</comment>
<sequence>MDKAVKDTVNELNLVDNSKINKKFSDKIWNRNFTLLFQGQAVSILGDNVFNIALEFWVLTKTGSVSLMGTLLAAITLPKVFISPFAGAFIDRHDRKKVLITTDVISGITILFIGITAIIGSLQVWMVFISGIITGVCSCFFYPTINSCIPDIIPKSKLLKANSILSSISSVNDMVGYAFGGFLVQIVGAPILFIFNGLSFLFSATSECFAQIPQIKSSLKNINFIEDMKIGIHLVNKLKGIKYIYITISFLNLFASMSMTLTLPWFKINNQLGVGLYGIAMAINTFGIFVGYTILSVFEMKKENKFYVFIISGIIISCTMIIYSMTLNFYFIAVLFFIDGLCLAVMGSLLQTSMQNFVPSDMRSKVFAFENALSSALMPIGMVFAGILGARIQMNKIIFADYAIFLVLFIYLSFLRCVKETINI</sequence>
<evidence type="ECO:0000256" key="1">
    <source>
        <dbReference type="ARBA" id="ARBA00004651"/>
    </source>
</evidence>
<dbReference type="PRINTS" id="PR01988">
    <property type="entry name" value="EXPORTERBACE"/>
</dbReference>
<dbReference type="OrthoDB" id="9775268at2"/>